<sequence>MNRSSWLGLAAAAAAISVLLLIAILVPSERQTPALLCAAMLTALAIVFLFLWPQIGRHDSESARMAMVGVVGGLSLMLPAGAAASLLAALTGHDTISFALDVLVIGSFVVGIALARIGANTITEHAQLVDVPSQHGQWQTQVGQLIPLCPDETTRTPVARLAEAMRYAARDISGQHGQENERISAGIVELERALRDKERDAALVTIGAIEIALAQRELALKTQRSKV</sequence>
<organism evidence="2 3">
    <name type="scientific">Massilia horti</name>
    <dbReference type="NCBI Taxonomy" id="2562153"/>
    <lineage>
        <taxon>Bacteria</taxon>
        <taxon>Pseudomonadati</taxon>
        <taxon>Pseudomonadota</taxon>
        <taxon>Betaproteobacteria</taxon>
        <taxon>Burkholderiales</taxon>
        <taxon>Oxalobacteraceae</taxon>
        <taxon>Telluria group</taxon>
        <taxon>Massilia</taxon>
    </lineage>
</organism>
<dbReference type="RefSeq" id="WP_135188425.1">
    <property type="nucleotide sequence ID" value="NZ_SPUM01000024.1"/>
</dbReference>
<evidence type="ECO:0000313" key="3">
    <source>
        <dbReference type="Proteomes" id="UP000297258"/>
    </source>
</evidence>
<keyword evidence="3" id="KW-1185">Reference proteome</keyword>
<proteinExistence type="predicted"/>
<feature type="transmembrane region" description="Helical" evidence="1">
    <location>
        <begin position="96"/>
        <end position="115"/>
    </location>
</feature>
<comment type="caution">
    <text evidence="2">The sequence shown here is derived from an EMBL/GenBank/DDBJ whole genome shotgun (WGS) entry which is preliminary data.</text>
</comment>
<keyword evidence="1" id="KW-0812">Transmembrane</keyword>
<dbReference type="AlphaFoldDB" id="A0A4Y9T4H1"/>
<dbReference type="Proteomes" id="UP000297258">
    <property type="component" value="Unassembled WGS sequence"/>
</dbReference>
<evidence type="ECO:0000313" key="2">
    <source>
        <dbReference type="EMBL" id="TFW34560.1"/>
    </source>
</evidence>
<name>A0A4Y9T4H1_9BURK</name>
<protein>
    <submittedName>
        <fullName evidence="2">Uncharacterized protein</fullName>
    </submittedName>
</protein>
<feature type="transmembrane region" description="Helical" evidence="1">
    <location>
        <begin position="7"/>
        <end position="26"/>
    </location>
</feature>
<feature type="transmembrane region" description="Helical" evidence="1">
    <location>
        <begin position="65"/>
        <end position="90"/>
    </location>
</feature>
<gene>
    <name evidence="2" type="ORF">E4O92_03805</name>
</gene>
<dbReference type="EMBL" id="SPUM01000024">
    <property type="protein sequence ID" value="TFW34560.1"/>
    <property type="molecule type" value="Genomic_DNA"/>
</dbReference>
<feature type="transmembrane region" description="Helical" evidence="1">
    <location>
        <begin position="32"/>
        <end position="53"/>
    </location>
</feature>
<reference evidence="2 3" key="1">
    <citation type="submission" date="2019-03" db="EMBL/GenBank/DDBJ databases">
        <title>Draft genome of Massilia hortus sp. nov., a novel bacterial species of the Oxalobacteraceae family.</title>
        <authorList>
            <person name="Peta V."/>
            <person name="Raths R."/>
            <person name="Bucking H."/>
        </authorList>
    </citation>
    <scope>NUCLEOTIDE SEQUENCE [LARGE SCALE GENOMIC DNA]</scope>
    <source>
        <strain evidence="2 3">ONC3</strain>
    </source>
</reference>
<accession>A0A4Y9T4H1</accession>
<evidence type="ECO:0000256" key="1">
    <source>
        <dbReference type="SAM" id="Phobius"/>
    </source>
</evidence>
<keyword evidence="1" id="KW-0472">Membrane</keyword>
<keyword evidence="1" id="KW-1133">Transmembrane helix</keyword>